<keyword evidence="2" id="KW-0812">Transmembrane</keyword>
<comment type="caution">
    <text evidence="3">The sequence shown here is derived from an EMBL/GenBank/DDBJ whole genome shotgun (WGS) entry which is preliminary data.</text>
</comment>
<evidence type="ECO:0000256" key="2">
    <source>
        <dbReference type="SAM" id="Phobius"/>
    </source>
</evidence>
<keyword evidence="4" id="KW-1185">Reference proteome</keyword>
<evidence type="ECO:0000313" key="3">
    <source>
        <dbReference type="EMBL" id="KDM89761.1"/>
    </source>
</evidence>
<organism evidence="3 4">
    <name type="scientific">Photobacterium galatheae</name>
    <dbReference type="NCBI Taxonomy" id="1654360"/>
    <lineage>
        <taxon>Bacteria</taxon>
        <taxon>Pseudomonadati</taxon>
        <taxon>Pseudomonadota</taxon>
        <taxon>Gammaproteobacteria</taxon>
        <taxon>Vibrionales</taxon>
        <taxon>Vibrionaceae</taxon>
        <taxon>Photobacterium</taxon>
    </lineage>
</organism>
<reference evidence="3 4" key="1">
    <citation type="submission" date="2014-04" db="EMBL/GenBank/DDBJ databases">
        <title>Draft genome sequence of Photobacterium halotolerans S2753: a solonamide, ngercheumicin and holomycin producer.</title>
        <authorList>
            <person name="Machado H.R."/>
            <person name="Gram L."/>
        </authorList>
    </citation>
    <scope>NUCLEOTIDE SEQUENCE [LARGE SCALE GENOMIC DNA]</scope>
    <source>
        <strain evidence="3 4">S2753</strain>
    </source>
</reference>
<proteinExistence type="predicted"/>
<dbReference type="OrthoDB" id="6948436at2"/>
<protein>
    <submittedName>
        <fullName evidence="3">Uncharacterized protein</fullName>
    </submittedName>
</protein>
<gene>
    <name evidence="3" type="ORF">EA58_20105</name>
</gene>
<keyword evidence="2" id="KW-0472">Membrane</keyword>
<name>A0A066RKY9_9GAMM</name>
<dbReference type="RefSeq" id="WP_051642246.1">
    <property type="nucleotide sequence ID" value="NZ_JAGSGC010000022.1"/>
</dbReference>
<evidence type="ECO:0000256" key="1">
    <source>
        <dbReference type="SAM" id="MobiDB-lite"/>
    </source>
</evidence>
<feature type="region of interest" description="Disordered" evidence="1">
    <location>
        <begin position="145"/>
        <end position="165"/>
    </location>
</feature>
<dbReference type="Proteomes" id="UP000027192">
    <property type="component" value="Unassembled WGS sequence"/>
</dbReference>
<dbReference type="EMBL" id="JMIB01000043">
    <property type="protein sequence ID" value="KDM89761.1"/>
    <property type="molecule type" value="Genomic_DNA"/>
</dbReference>
<feature type="transmembrane region" description="Helical" evidence="2">
    <location>
        <begin position="31"/>
        <end position="51"/>
    </location>
</feature>
<feature type="compositionally biased region" description="Acidic residues" evidence="1">
    <location>
        <begin position="145"/>
        <end position="155"/>
    </location>
</feature>
<accession>A0A066RKY9</accession>
<feature type="transmembrane region" description="Helical" evidence="2">
    <location>
        <begin position="72"/>
        <end position="91"/>
    </location>
</feature>
<sequence length="165" mass="17892">MSIKAPSQITIHDLPSKVKITLPEEPNSGGASFLMFIGLGIAIVGVLFAIFGPSKIYYNAYEGMTFIQTLQAYPGPIASVGFLICGIANYVTNSALQEYQQAVAESLENAIQITDEDIPEGFKLSIDHHEGDEKDVYYISLVEAPDDQVSEETSESEPLTAADKK</sequence>
<evidence type="ECO:0000313" key="4">
    <source>
        <dbReference type="Proteomes" id="UP000027192"/>
    </source>
</evidence>
<dbReference type="AlphaFoldDB" id="A0A066RKY9"/>
<keyword evidence="2" id="KW-1133">Transmembrane helix</keyword>